<organism evidence="5 6">
    <name type="scientific">Parafrankia soli</name>
    <dbReference type="NCBI Taxonomy" id="2599596"/>
    <lineage>
        <taxon>Bacteria</taxon>
        <taxon>Bacillati</taxon>
        <taxon>Actinomycetota</taxon>
        <taxon>Actinomycetes</taxon>
        <taxon>Frankiales</taxon>
        <taxon>Frankiaceae</taxon>
        <taxon>Parafrankia</taxon>
    </lineage>
</organism>
<comment type="pathway">
    <text evidence="1">Metabolic intermediate biosynthesis; chorismate biosynthesis; chorismate from D-erythrose 4-phosphate and phosphoenolpyruvate: step 4/7.</text>
</comment>
<dbReference type="InterPro" id="IPR013708">
    <property type="entry name" value="Shikimate_DH-bd_N"/>
</dbReference>
<dbReference type="GO" id="GO:0009073">
    <property type="term" value="P:aromatic amino acid family biosynthetic process"/>
    <property type="evidence" value="ECO:0007669"/>
    <property type="project" value="UniProtKB-KW"/>
</dbReference>
<gene>
    <name evidence="5" type="ORF">BBK14_20965</name>
</gene>
<dbReference type="SUPFAM" id="SSF53223">
    <property type="entry name" value="Aminoacid dehydrogenase-like, N-terminal domain"/>
    <property type="match status" value="1"/>
</dbReference>
<keyword evidence="2" id="KW-0028">Amino-acid biosynthesis</keyword>
<dbReference type="GO" id="GO:0050661">
    <property type="term" value="F:NADP binding"/>
    <property type="evidence" value="ECO:0007669"/>
    <property type="project" value="TreeGrafter"/>
</dbReference>
<dbReference type="Pfam" id="PF08501">
    <property type="entry name" value="Shikimate_dh_N"/>
    <property type="match status" value="1"/>
</dbReference>
<dbReference type="InterPro" id="IPR036291">
    <property type="entry name" value="NAD(P)-bd_dom_sf"/>
</dbReference>
<evidence type="ECO:0000256" key="1">
    <source>
        <dbReference type="ARBA" id="ARBA00004871"/>
    </source>
</evidence>
<dbReference type="GO" id="GO:0004764">
    <property type="term" value="F:shikimate 3-dehydrogenase (NADP+) activity"/>
    <property type="evidence" value="ECO:0007669"/>
    <property type="project" value="InterPro"/>
</dbReference>
<dbReference type="NCBIfam" id="NF001311">
    <property type="entry name" value="PRK00258.1-3"/>
    <property type="match status" value="1"/>
</dbReference>
<proteinExistence type="predicted"/>
<reference evidence="6" key="1">
    <citation type="submission" date="2016-07" db="EMBL/GenBank/DDBJ databases">
        <title>Frankia sp. NRRL B-16219 Genome sequencing.</title>
        <authorList>
            <person name="Ghodhbane-Gtari F."/>
            <person name="Swanson E."/>
            <person name="Gueddou A."/>
            <person name="Louati M."/>
            <person name="Nouioui I."/>
            <person name="Hezbri K."/>
            <person name="Abebe-Akele F."/>
            <person name="Simpson S."/>
            <person name="Morris K."/>
            <person name="Thomas K."/>
            <person name="Gtari M."/>
            <person name="Tisa L.S."/>
        </authorList>
    </citation>
    <scope>NUCLEOTIDE SEQUENCE [LARGE SCALE GENOMIC DNA]</scope>
    <source>
        <strain evidence="6">NRRL B-16219</strain>
    </source>
</reference>
<protein>
    <submittedName>
        <fullName evidence="5">Shikimate dehydrogenase</fullName>
    </submittedName>
</protein>
<evidence type="ECO:0000256" key="3">
    <source>
        <dbReference type="SAM" id="MobiDB-lite"/>
    </source>
</evidence>
<dbReference type="AlphaFoldDB" id="A0A1S1Q1C4"/>
<dbReference type="GO" id="GO:0019632">
    <property type="term" value="P:shikimate metabolic process"/>
    <property type="evidence" value="ECO:0007669"/>
    <property type="project" value="TreeGrafter"/>
</dbReference>
<evidence type="ECO:0000259" key="4">
    <source>
        <dbReference type="Pfam" id="PF08501"/>
    </source>
</evidence>
<dbReference type="InterPro" id="IPR046346">
    <property type="entry name" value="Aminoacid_DH-like_N_sf"/>
</dbReference>
<keyword evidence="6" id="KW-1185">Reference proteome</keyword>
<name>A0A1S1Q1C4_9ACTN</name>
<feature type="compositionally biased region" description="Basic and acidic residues" evidence="3">
    <location>
        <begin position="1"/>
        <end position="10"/>
    </location>
</feature>
<dbReference type="SUPFAM" id="SSF51735">
    <property type="entry name" value="NAD(P)-binding Rossmann-fold domains"/>
    <property type="match status" value="1"/>
</dbReference>
<evidence type="ECO:0000256" key="2">
    <source>
        <dbReference type="ARBA" id="ARBA00023141"/>
    </source>
</evidence>
<dbReference type="InterPro" id="IPR022893">
    <property type="entry name" value="Shikimate_DH_fam"/>
</dbReference>
<evidence type="ECO:0000313" key="6">
    <source>
        <dbReference type="Proteomes" id="UP000179769"/>
    </source>
</evidence>
<dbReference type="PANTHER" id="PTHR21089">
    <property type="entry name" value="SHIKIMATE DEHYDROGENASE"/>
    <property type="match status" value="1"/>
</dbReference>
<feature type="compositionally biased region" description="Low complexity" evidence="3">
    <location>
        <begin position="11"/>
        <end position="21"/>
    </location>
</feature>
<dbReference type="GO" id="GO:0005829">
    <property type="term" value="C:cytosol"/>
    <property type="evidence" value="ECO:0007669"/>
    <property type="project" value="TreeGrafter"/>
</dbReference>
<dbReference type="Gene3D" id="3.40.50.10860">
    <property type="entry name" value="Leucine Dehydrogenase, chain A, domain 1"/>
    <property type="match status" value="1"/>
</dbReference>
<dbReference type="PANTHER" id="PTHR21089:SF1">
    <property type="entry name" value="BIFUNCTIONAL 3-DEHYDROQUINATE DEHYDRATASE_SHIKIMATE DEHYDROGENASE, CHLOROPLASTIC"/>
    <property type="match status" value="1"/>
</dbReference>
<evidence type="ECO:0000313" key="5">
    <source>
        <dbReference type="EMBL" id="OHV27396.1"/>
    </source>
</evidence>
<dbReference type="Gene3D" id="3.40.50.720">
    <property type="entry name" value="NAD(P)-binding Rossmann-like Domain"/>
    <property type="match status" value="1"/>
</dbReference>
<comment type="caution">
    <text evidence="5">The sequence shown here is derived from an EMBL/GenBank/DDBJ whole genome shotgun (WGS) entry which is preliminary data.</text>
</comment>
<dbReference type="OrthoDB" id="9776868at2"/>
<sequence length="298" mass="30386">MVISSRDRAEPAGPGPHAGRAAVLGSPIGHSLSPVLHAAAYERLGLDWTYTAIECDEAGLPGMLDRLRDEPGWAGVSLTMPLKTAAVDLLDDVEPTAALLGAVNTVVVREEGRLAGFNTDVDGVGYALRRLTGGAAPVQPLVLGAGGTARAVVAALARAGATRVAIVARRPDAVAELVGIGARLGVSVTALPWDILSGGMPAGPDLVVATTPAGVTDELARRPWPVTCALLELLYHPWPTALAACAYRGGARVVGGLEVLAGQAVGQVCHFTGRPVDERVLLAAGHAALSARVASRIG</sequence>
<feature type="region of interest" description="Disordered" evidence="3">
    <location>
        <begin position="1"/>
        <end position="21"/>
    </location>
</feature>
<dbReference type="Proteomes" id="UP000179769">
    <property type="component" value="Unassembled WGS sequence"/>
</dbReference>
<dbReference type="GO" id="GO:0009423">
    <property type="term" value="P:chorismate biosynthetic process"/>
    <property type="evidence" value="ECO:0007669"/>
    <property type="project" value="TreeGrafter"/>
</dbReference>
<feature type="domain" description="Shikimate dehydrogenase substrate binding N-terminal" evidence="4">
    <location>
        <begin position="23"/>
        <end position="106"/>
    </location>
</feature>
<accession>A0A1S1Q1C4</accession>
<dbReference type="EMBL" id="MAXA01000223">
    <property type="protein sequence ID" value="OHV27396.1"/>
    <property type="molecule type" value="Genomic_DNA"/>
</dbReference>
<keyword evidence="2" id="KW-0057">Aromatic amino acid biosynthesis</keyword>
<dbReference type="RefSeq" id="WP_071064877.1">
    <property type="nucleotide sequence ID" value="NZ_MAXA01000223.1"/>
</dbReference>